<dbReference type="InterPro" id="IPR004437">
    <property type="entry name" value="ParB/RepB/Spo0J"/>
</dbReference>
<evidence type="ECO:0000256" key="1">
    <source>
        <dbReference type="ARBA" id="ARBA00006295"/>
    </source>
</evidence>
<sequence>MKPATIPTSLIDPDPDQPRQSMDQEELELLAENIGQIGQLQPIIVYRVGDRCCIADGHRRFAAMMLRQAKSINALVLAEKPPPDVLLLTQLAANCHRADLKPTELANSFQRLRDLKGWSNSEIARQLSVSKARVTQVMSYLKLPDNVKAMLDNGSLPGSTAYAISRAPDEATQQRMVTEAIQGKLKRDDASRRVTRKESATAAVRCRLSLKEASLVLTTPKRVSLDQIISISQELIRECRRAARQGIDVTTLERVLQDQRSPNAQLTATNTGKAAHHE</sequence>
<protein>
    <submittedName>
        <fullName evidence="5">Putative chromosome-partitioning protein ParB</fullName>
    </submittedName>
</protein>
<evidence type="ECO:0000313" key="5">
    <source>
        <dbReference type="EMBL" id="APZ94550.1"/>
    </source>
</evidence>
<dbReference type="Pfam" id="PF02195">
    <property type="entry name" value="ParB_N"/>
    <property type="match status" value="1"/>
</dbReference>
<dbReference type="Gene3D" id="3.90.1530.10">
    <property type="entry name" value="Conserved hypothetical protein from pyrococcus furiosus pfu- 392566-001, ParB domain"/>
    <property type="match status" value="1"/>
</dbReference>
<proteinExistence type="inferred from homology"/>
<dbReference type="SMART" id="SM00470">
    <property type="entry name" value="ParB"/>
    <property type="match status" value="1"/>
</dbReference>
<dbReference type="STRING" id="1891926.Fuma_04182"/>
<dbReference type="SUPFAM" id="SSF109709">
    <property type="entry name" value="KorB DNA-binding domain-like"/>
    <property type="match status" value="1"/>
</dbReference>
<dbReference type="Pfam" id="PF17762">
    <property type="entry name" value="HTH_ParB"/>
    <property type="match status" value="1"/>
</dbReference>
<dbReference type="GO" id="GO:0005694">
    <property type="term" value="C:chromosome"/>
    <property type="evidence" value="ECO:0007669"/>
    <property type="project" value="TreeGrafter"/>
</dbReference>
<feature type="region of interest" description="Disordered" evidence="3">
    <location>
        <begin position="1"/>
        <end position="22"/>
    </location>
</feature>
<dbReference type="EMBL" id="CP017641">
    <property type="protein sequence ID" value="APZ94550.1"/>
    <property type="molecule type" value="Genomic_DNA"/>
</dbReference>
<dbReference type="PANTHER" id="PTHR33375">
    <property type="entry name" value="CHROMOSOME-PARTITIONING PROTEIN PARB-RELATED"/>
    <property type="match status" value="1"/>
</dbReference>
<feature type="domain" description="ParB-like N-terminal" evidence="4">
    <location>
        <begin position="4"/>
        <end position="95"/>
    </location>
</feature>
<dbReference type="SUPFAM" id="SSF110849">
    <property type="entry name" value="ParB/Sulfiredoxin"/>
    <property type="match status" value="1"/>
</dbReference>
<dbReference type="InterPro" id="IPR003115">
    <property type="entry name" value="ParB_N"/>
</dbReference>
<dbReference type="GO" id="GO:0003677">
    <property type="term" value="F:DNA binding"/>
    <property type="evidence" value="ECO:0007669"/>
    <property type="project" value="InterPro"/>
</dbReference>
<evidence type="ECO:0000256" key="3">
    <source>
        <dbReference type="SAM" id="MobiDB-lite"/>
    </source>
</evidence>
<keyword evidence="6" id="KW-1185">Reference proteome</keyword>
<dbReference type="InterPro" id="IPR036086">
    <property type="entry name" value="ParB/Sulfiredoxin_sf"/>
</dbReference>
<dbReference type="AlphaFoldDB" id="A0A1P8WKH2"/>
<organism evidence="5 6">
    <name type="scientific">Fuerstiella marisgermanici</name>
    <dbReference type="NCBI Taxonomy" id="1891926"/>
    <lineage>
        <taxon>Bacteria</taxon>
        <taxon>Pseudomonadati</taxon>
        <taxon>Planctomycetota</taxon>
        <taxon>Planctomycetia</taxon>
        <taxon>Planctomycetales</taxon>
        <taxon>Planctomycetaceae</taxon>
        <taxon>Fuerstiella</taxon>
    </lineage>
</organism>
<name>A0A1P8WKH2_9PLAN</name>
<evidence type="ECO:0000256" key="2">
    <source>
        <dbReference type="ARBA" id="ARBA00022829"/>
    </source>
</evidence>
<dbReference type="PANTHER" id="PTHR33375:SF1">
    <property type="entry name" value="CHROMOSOME-PARTITIONING PROTEIN PARB-RELATED"/>
    <property type="match status" value="1"/>
</dbReference>
<dbReference type="InterPro" id="IPR041468">
    <property type="entry name" value="HTH_ParB/Spo0J"/>
</dbReference>
<accession>A0A1P8WKH2</accession>
<dbReference type="NCBIfam" id="TIGR00180">
    <property type="entry name" value="parB_part"/>
    <property type="match status" value="1"/>
</dbReference>
<dbReference type="OrthoDB" id="9802051at2"/>
<dbReference type="KEGG" id="fmr:Fuma_04182"/>
<comment type="similarity">
    <text evidence="1">Belongs to the ParB family.</text>
</comment>
<evidence type="ECO:0000259" key="4">
    <source>
        <dbReference type="SMART" id="SM00470"/>
    </source>
</evidence>
<dbReference type="Proteomes" id="UP000187735">
    <property type="component" value="Chromosome"/>
</dbReference>
<evidence type="ECO:0000313" key="6">
    <source>
        <dbReference type="Proteomes" id="UP000187735"/>
    </source>
</evidence>
<dbReference type="RefSeq" id="WP_077025829.1">
    <property type="nucleotide sequence ID" value="NZ_CP017641.1"/>
</dbReference>
<keyword evidence="2" id="KW-0159">Chromosome partition</keyword>
<dbReference type="GO" id="GO:0007059">
    <property type="term" value="P:chromosome segregation"/>
    <property type="evidence" value="ECO:0007669"/>
    <property type="project" value="UniProtKB-KW"/>
</dbReference>
<dbReference type="InterPro" id="IPR050336">
    <property type="entry name" value="Chromosome_partition/occlusion"/>
</dbReference>
<gene>
    <name evidence="5" type="primary">parB_3</name>
    <name evidence="5" type="ORF">Fuma_04182</name>
</gene>
<dbReference type="Gene3D" id="1.10.10.2830">
    <property type="match status" value="1"/>
</dbReference>
<reference evidence="5 6" key="1">
    <citation type="journal article" date="2016" name="Front. Microbiol.">
        <title>Fuerstia marisgermanicae gen. nov., sp. nov., an Unusual Member of the Phylum Planctomycetes from the German Wadden Sea.</title>
        <authorList>
            <person name="Kohn T."/>
            <person name="Heuer A."/>
            <person name="Jogler M."/>
            <person name="Vollmers J."/>
            <person name="Boedeker C."/>
            <person name="Bunk B."/>
            <person name="Rast P."/>
            <person name="Borchert D."/>
            <person name="Glockner I."/>
            <person name="Freese H.M."/>
            <person name="Klenk H.P."/>
            <person name="Overmann J."/>
            <person name="Kaster A.K."/>
            <person name="Rohde M."/>
            <person name="Wiegand S."/>
            <person name="Jogler C."/>
        </authorList>
    </citation>
    <scope>NUCLEOTIDE SEQUENCE [LARGE SCALE GENOMIC DNA]</scope>
    <source>
        <strain evidence="5 6">NH11</strain>
    </source>
</reference>